<dbReference type="AlphaFoldDB" id="A0AAP2RBX3"/>
<reference evidence="1 2" key="1">
    <citation type="submission" date="2017-11" db="EMBL/GenBank/DDBJ databases">
        <title>Isolation and Characterization of Family Methanocellaceae Species from Potential Methane Hydrate Area Offshore Southwestern Taiwan.</title>
        <authorList>
            <person name="Zhang W.-L."/>
            <person name="Chen W.-C."/>
            <person name="Lai M.-C."/>
            <person name="Chen S.-C."/>
        </authorList>
    </citation>
    <scope>NUCLEOTIDE SEQUENCE [LARGE SCALE GENOMIC DNA]</scope>
    <source>
        <strain evidence="1 2">CWC-04</strain>
    </source>
</reference>
<keyword evidence="2" id="KW-1185">Reference proteome</keyword>
<dbReference type="InterPro" id="IPR017850">
    <property type="entry name" value="Alkaline_phosphatase_core_sf"/>
</dbReference>
<dbReference type="Gene3D" id="3.40.720.10">
    <property type="entry name" value="Alkaline Phosphatase, subunit A"/>
    <property type="match status" value="1"/>
</dbReference>
<name>A0AAP2RBX3_9EURY</name>
<dbReference type="EMBL" id="PGCK01000004">
    <property type="protein sequence ID" value="MCD1294518.1"/>
    <property type="molecule type" value="Genomic_DNA"/>
</dbReference>
<accession>A0AAP2RBX3</accession>
<organism evidence="1 2">
    <name type="scientific">Methanooceanicella nereidis</name>
    <dbReference type="NCBI Taxonomy" id="2052831"/>
    <lineage>
        <taxon>Archaea</taxon>
        <taxon>Methanobacteriati</taxon>
        <taxon>Methanobacteriota</taxon>
        <taxon>Stenosarchaea group</taxon>
        <taxon>Methanomicrobia</taxon>
        <taxon>Methanocellales</taxon>
        <taxon>Methanocellaceae</taxon>
        <taxon>Methanooceanicella</taxon>
    </lineage>
</organism>
<dbReference type="InterPro" id="IPR002591">
    <property type="entry name" value="Phosphodiest/P_Trfase"/>
</dbReference>
<sequence>MTARPVYFIIIALLLLQAASAVTSRAPCISIFSYDSPPVEFNLSSYTGLEKYTWTSYGTEGVPIERLFWRAGKYPVKSITAGYKKIDWTEAAYHSLWYVPVLVTDNLDLKAWGYDLPAGPVFVETGYRPVYTIMDIAPTACEALGMPCENFDGKSLASLNASQVVVFYIDSLGLYRYMWADENKAVYNISSLGKPIAASSVYPSISVVNSAAMVTGVSPEKNGVDMWENRTILVKTDFDYAGESGIKALWIDGVKPPISMKEGIIRVPDGDGDGNADDEIMERAIQEYKNDTRLLYVHLKNTDRTMHLTGPYSERSLMAIQHADMLVGKFFEEIRPGTLVILLSDHGGHEIIGGMGDHGTLLPQDMLIPVFIKFY</sequence>
<dbReference type="Proteomes" id="UP001320159">
    <property type="component" value="Unassembled WGS sequence"/>
</dbReference>
<dbReference type="Pfam" id="PF01663">
    <property type="entry name" value="Phosphodiest"/>
    <property type="match status" value="1"/>
</dbReference>
<dbReference type="SUPFAM" id="SSF53649">
    <property type="entry name" value="Alkaline phosphatase-like"/>
    <property type="match status" value="1"/>
</dbReference>
<evidence type="ECO:0000313" key="1">
    <source>
        <dbReference type="EMBL" id="MCD1294518.1"/>
    </source>
</evidence>
<gene>
    <name evidence="1" type="ORF">CUJ83_05825</name>
</gene>
<evidence type="ECO:0008006" key="3">
    <source>
        <dbReference type="Google" id="ProtNLM"/>
    </source>
</evidence>
<comment type="caution">
    <text evidence="1">The sequence shown here is derived from an EMBL/GenBank/DDBJ whole genome shotgun (WGS) entry which is preliminary data.</text>
</comment>
<protein>
    <recommendedName>
        <fullName evidence="3">Type I phosphodiesterase / nucleotide pyrophosphatase</fullName>
    </recommendedName>
</protein>
<evidence type="ECO:0000313" key="2">
    <source>
        <dbReference type="Proteomes" id="UP001320159"/>
    </source>
</evidence>
<proteinExistence type="predicted"/>
<dbReference type="RefSeq" id="WP_230741352.1">
    <property type="nucleotide sequence ID" value="NZ_PGCK01000004.1"/>
</dbReference>